<evidence type="ECO:0000256" key="1">
    <source>
        <dbReference type="ARBA" id="ARBA00004123"/>
    </source>
</evidence>
<sequence length="185" mass="20857">MTVITNDVFVAHVANCCSVPSRSATHAMETSIVNKITKYSNCLEQFVVSEADRKTPKRPRTILNANQRRQFKAAFEKSSKPSRKVREQLANETGLSVRVVQVWFQNQRAKIKKLSKKDSDLMSDVFKNTSSEGRSTEDIRSSDDEESIPNTDADDVDSADASSFADPIQKLYNMTSSDMYFPFDI</sequence>
<dbReference type="PANTHER" id="PTHR24208">
    <property type="entry name" value="LIM/HOMEOBOX PROTEIN LHX"/>
    <property type="match status" value="1"/>
</dbReference>
<keyword evidence="4 5" id="KW-0539">Nucleus</keyword>
<feature type="domain" description="Homeobox" evidence="8">
    <location>
        <begin position="54"/>
        <end position="114"/>
    </location>
</feature>
<dbReference type="Proteomes" id="UP000005237">
    <property type="component" value="Unassembled WGS sequence"/>
</dbReference>
<organism evidence="9 10">
    <name type="scientific">Caenorhabditis japonica</name>
    <dbReference type="NCBI Taxonomy" id="281687"/>
    <lineage>
        <taxon>Eukaryota</taxon>
        <taxon>Metazoa</taxon>
        <taxon>Ecdysozoa</taxon>
        <taxon>Nematoda</taxon>
        <taxon>Chromadorea</taxon>
        <taxon>Rhabditida</taxon>
        <taxon>Rhabditina</taxon>
        <taxon>Rhabditomorpha</taxon>
        <taxon>Rhabditoidea</taxon>
        <taxon>Rhabditidae</taxon>
        <taxon>Peloderinae</taxon>
        <taxon>Caenorhabditis</taxon>
    </lineage>
</organism>
<comment type="subcellular location">
    <subcellularLocation>
        <location evidence="1 5 6">Nucleus</location>
    </subcellularLocation>
</comment>
<dbReference type="AlphaFoldDB" id="A0A8R1DQR8"/>
<dbReference type="FunFam" id="1.10.10.60:FF:000448">
    <property type="entry name" value="LIM/homeobox protein Lhx4"/>
    <property type="match status" value="1"/>
</dbReference>
<dbReference type="EnsemblMetazoa" id="CJA09314a.1">
    <property type="protein sequence ID" value="CJA09314a.1"/>
    <property type="gene ID" value="WBGene00128518"/>
</dbReference>
<evidence type="ECO:0000313" key="9">
    <source>
        <dbReference type="EnsemblMetazoa" id="CJA09314a.1"/>
    </source>
</evidence>
<dbReference type="CDD" id="cd00086">
    <property type="entry name" value="homeodomain"/>
    <property type="match status" value="1"/>
</dbReference>
<evidence type="ECO:0000313" key="10">
    <source>
        <dbReference type="Proteomes" id="UP000005237"/>
    </source>
</evidence>
<dbReference type="PROSITE" id="PS50071">
    <property type="entry name" value="HOMEOBOX_2"/>
    <property type="match status" value="1"/>
</dbReference>
<evidence type="ECO:0000259" key="8">
    <source>
        <dbReference type="PROSITE" id="PS50071"/>
    </source>
</evidence>
<evidence type="ECO:0000256" key="6">
    <source>
        <dbReference type="RuleBase" id="RU000682"/>
    </source>
</evidence>
<protein>
    <submittedName>
        <fullName evidence="9">Homeobox domain-containing protein</fullName>
    </submittedName>
</protein>
<evidence type="ECO:0000256" key="2">
    <source>
        <dbReference type="ARBA" id="ARBA00023125"/>
    </source>
</evidence>
<reference evidence="10" key="1">
    <citation type="submission" date="2010-08" db="EMBL/GenBank/DDBJ databases">
        <authorList>
            <consortium name="Caenorhabditis japonica Sequencing Consortium"/>
            <person name="Wilson R.K."/>
        </authorList>
    </citation>
    <scope>NUCLEOTIDE SEQUENCE [LARGE SCALE GENOMIC DNA]</scope>
    <source>
        <strain evidence="10">DF5081</strain>
    </source>
</reference>
<dbReference type="PROSITE" id="PS00027">
    <property type="entry name" value="HOMEOBOX_1"/>
    <property type="match status" value="1"/>
</dbReference>
<evidence type="ECO:0000256" key="3">
    <source>
        <dbReference type="ARBA" id="ARBA00023155"/>
    </source>
</evidence>
<evidence type="ECO:0000256" key="5">
    <source>
        <dbReference type="PROSITE-ProRule" id="PRU00108"/>
    </source>
</evidence>
<dbReference type="GO" id="GO:0005634">
    <property type="term" value="C:nucleus"/>
    <property type="evidence" value="ECO:0007669"/>
    <property type="project" value="UniProtKB-SubCell"/>
</dbReference>
<feature type="compositionally biased region" description="Acidic residues" evidence="7">
    <location>
        <begin position="143"/>
        <end position="158"/>
    </location>
</feature>
<keyword evidence="3 5" id="KW-0371">Homeobox</keyword>
<dbReference type="InterPro" id="IPR017970">
    <property type="entry name" value="Homeobox_CS"/>
</dbReference>
<dbReference type="InterPro" id="IPR001356">
    <property type="entry name" value="HD"/>
</dbReference>
<name>A0A8R1DQR8_CAEJA</name>
<dbReference type="GO" id="GO:0000981">
    <property type="term" value="F:DNA-binding transcription factor activity, RNA polymerase II-specific"/>
    <property type="evidence" value="ECO:0007669"/>
    <property type="project" value="InterPro"/>
</dbReference>
<dbReference type="Pfam" id="PF00046">
    <property type="entry name" value="Homeodomain"/>
    <property type="match status" value="1"/>
</dbReference>
<feature type="DNA-binding region" description="Homeobox" evidence="5">
    <location>
        <begin position="56"/>
        <end position="115"/>
    </location>
</feature>
<keyword evidence="2 5" id="KW-0238">DNA-binding</keyword>
<dbReference type="PANTHER" id="PTHR24208:SF166">
    <property type="entry name" value="LIM HOMEOBOX TRANSCRIPTION FACTOR 1 ALPHA, ISOFORM B"/>
    <property type="match status" value="1"/>
</dbReference>
<evidence type="ECO:0000256" key="7">
    <source>
        <dbReference type="SAM" id="MobiDB-lite"/>
    </source>
</evidence>
<dbReference type="InterPro" id="IPR050453">
    <property type="entry name" value="LIM_Homeobox_TF"/>
</dbReference>
<proteinExistence type="predicted"/>
<dbReference type="InterPro" id="IPR009057">
    <property type="entry name" value="Homeodomain-like_sf"/>
</dbReference>
<dbReference type="Gene3D" id="1.10.10.60">
    <property type="entry name" value="Homeodomain-like"/>
    <property type="match status" value="1"/>
</dbReference>
<dbReference type="SMART" id="SM00389">
    <property type="entry name" value="HOX"/>
    <property type="match status" value="1"/>
</dbReference>
<accession>A0A8R1DQR8</accession>
<dbReference type="SUPFAM" id="SSF46689">
    <property type="entry name" value="Homeodomain-like"/>
    <property type="match status" value="1"/>
</dbReference>
<feature type="region of interest" description="Disordered" evidence="7">
    <location>
        <begin position="125"/>
        <end position="162"/>
    </location>
</feature>
<dbReference type="GO" id="GO:0000977">
    <property type="term" value="F:RNA polymerase II transcription regulatory region sequence-specific DNA binding"/>
    <property type="evidence" value="ECO:0007669"/>
    <property type="project" value="TreeGrafter"/>
</dbReference>
<reference evidence="9" key="2">
    <citation type="submission" date="2022-06" db="UniProtKB">
        <authorList>
            <consortium name="EnsemblMetazoa"/>
        </authorList>
    </citation>
    <scope>IDENTIFICATION</scope>
    <source>
        <strain evidence="9">DF5081</strain>
    </source>
</reference>
<dbReference type="GO" id="GO:0030182">
    <property type="term" value="P:neuron differentiation"/>
    <property type="evidence" value="ECO:0007669"/>
    <property type="project" value="TreeGrafter"/>
</dbReference>
<keyword evidence="10" id="KW-1185">Reference proteome</keyword>
<evidence type="ECO:0000256" key="4">
    <source>
        <dbReference type="ARBA" id="ARBA00023242"/>
    </source>
</evidence>